<evidence type="ECO:0000259" key="5">
    <source>
        <dbReference type="Pfam" id="PF03328"/>
    </source>
</evidence>
<proteinExistence type="inferred from homology"/>
<dbReference type="InterPro" id="IPR015813">
    <property type="entry name" value="Pyrv/PenolPyrv_kinase-like_dom"/>
</dbReference>
<accession>A0AAD3CKY2</accession>
<organism evidence="6 7">
    <name type="scientific">Chaetoceros tenuissimus</name>
    <dbReference type="NCBI Taxonomy" id="426638"/>
    <lineage>
        <taxon>Eukaryota</taxon>
        <taxon>Sar</taxon>
        <taxon>Stramenopiles</taxon>
        <taxon>Ochrophyta</taxon>
        <taxon>Bacillariophyta</taxon>
        <taxon>Coscinodiscophyceae</taxon>
        <taxon>Chaetocerotophycidae</taxon>
        <taxon>Chaetocerotales</taxon>
        <taxon>Chaetocerotaceae</taxon>
        <taxon>Chaetoceros</taxon>
    </lineage>
</organism>
<dbReference type="AlphaFoldDB" id="A0AAD3CKY2"/>
<dbReference type="PANTHER" id="PTHR30502:SF0">
    <property type="entry name" value="PHOSPHOENOLPYRUVATE CARBOXYLASE FAMILY PROTEIN"/>
    <property type="match status" value="1"/>
</dbReference>
<sequence length="292" mass="31975">MQFFAITFLLAMHSLRSKLLAGGKSYGPIVLSGSPTVAEILAFVSYDHIVLDMEHSPANEETIQAMLRAVDSAARGRNPVDNFPIVRVPSHDDVAVTKRVLDILRTPGGIMFPMIENAEQAEAAVASTRYPPFYKNGIRGCAHPFVRASSFGKNKEYFEKDSHQELLTILQVESSDAIEKIPEIGMVDGVDMIFLGPFDISCSINKMGQFEEEGEVMKLLERAESLVRETSERKKIETGTSLCLAGFRAPNRSLKKMFSNEVGYNLVCGAADVGMISTAAMNDCEAGRDAKA</sequence>
<evidence type="ECO:0000256" key="2">
    <source>
        <dbReference type="ARBA" id="ARBA00022723"/>
    </source>
</evidence>
<dbReference type="GO" id="GO:0016832">
    <property type="term" value="F:aldehyde-lyase activity"/>
    <property type="evidence" value="ECO:0007669"/>
    <property type="project" value="TreeGrafter"/>
</dbReference>
<dbReference type="Proteomes" id="UP001054902">
    <property type="component" value="Unassembled WGS sequence"/>
</dbReference>
<dbReference type="GO" id="GO:0046872">
    <property type="term" value="F:metal ion binding"/>
    <property type="evidence" value="ECO:0007669"/>
    <property type="project" value="UniProtKB-KW"/>
</dbReference>
<evidence type="ECO:0000313" key="6">
    <source>
        <dbReference type="EMBL" id="GFH46791.1"/>
    </source>
</evidence>
<evidence type="ECO:0000256" key="3">
    <source>
        <dbReference type="ARBA" id="ARBA00023239"/>
    </source>
</evidence>
<keyword evidence="7" id="KW-1185">Reference proteome</keyword>
<dbReference type="InterPro" id="IPR040442">
    <property type="entry name" value="Pyrv_kinase-like_dom_sf"/>
</dbReference>
<protein>
    <recommendedName>
        <fullName evidence="5">HpcH/HpaI aldolase/citrate lyase domain-containing protein</fullName>
    </recommendedName>
</protein>
<dbReference type="EMBL" id="BLLK01000022">
    <property type="protein sequence ID" value="GFH46791.1"/>
    <property type="molecule type" value="Genomic_DNA"/>
</dbReference>
<name>A0AAD3CKY2_9STRA</name>
<gene>
    <name evidence="6" type="ORF">CTEN210_03265</name>
</gene>
<comment type="similarity">
    <text evidence="1">Belongs to the HpcH/HpaI aldolase family.</text>
</comment>
<keyword evidence="3" id="KW-0456">Lyase</keyword>
<feature type="domain" description="HpcH/HpaI aldolase/citrate lyase" evidence="5">
    <location>
        <begin position="32"/>
        <end position="235"/>
    </location>
</feature>
<dbReference type="InterPro" id="IPR050251">
    <property type="entry name" value="HpcH-HpaI_aldolase"/>
</dbReference>
<dbReference type="InterPro" id="IPR005000">
    <property type="entry name" value="Aldolase/citrate-lyase_domain"/>
</dbReference>
<evidence type="ECO:0000256" key="1">
    <source>
        <dbReference type="ARBA" id="ARBA00005568"/>
    </source>
</evidence>
<comment type="caution">
    <text evidence="6">The sequence shown here is derived from an EMBL/GenBank/DDBJ whole genome shotgun (WGS) entry which is preliminary data.</text>
</comment>
<evidence type="ECO:0000313" key="7">
    <source>
        <dbReference type="Proteomes" id="UP001054902"/>
    </source>
</evidence>
<dbReference type="GO" id="GO:0005737">
    <property type="term" value="C:cytoplasm"/>
    <property type="evidence" value="ECO:0007669"/>
    <property type="project" value="TreeGrafter"/>
</dbReference>
<keyword evidence="4" id="KW-0732">Signal</keyword>
<dbReference type="Gene3D" id="3.20.20.60">
    <property type="entry name" value="Phosphoenolpyruvate-binding domains"/>
    <property type="match status" value="1"/>
</dbReference>
<feature type="signal peptide" evidence="4">
    <location>
        <begin position="1"/>
        <end position="17"/>
    </location>
</feature>
<dbReference type="SUPFAM" id="SSF51621">
    <property type="entry name" value="Phosphoenolpyruvate/pyruvate domain"/>
    <property type="match status" value="1"/>
</dbReference>
<dbReference type="Pfam" id="PF03328">
    <property type="entry name" value="HpcH_HpaI"/>
    <property type="match status" value="1"/>
</dbReference>
<evidence type="ECO:0000256" key="4">
    <source>
        <dbReference type="SAM" id="SignalP"/>
    </source>
</evidence>
<feature type="chain" id="PRO_5042285979" description="HpcH/HpaI aldolase/citrate lyase domain-containing protein" evidence="4">
    <location>
        <begin position="18"/>
        <end position="292"/>
    </location>
</feature>
<dbReference type="PANTHER" id="PTHR30502">
    <property type="entry name" value="2-KETO-3-DEOXY-L-RHAMNONATE ALDOLASE"/>
    <property type="match status" value="1"/>
</dbReference>
<keyword evidence="2" id="KW-0479">Metal-binding</keyword>
<reference evidence="6 7" key="1">
    <citation type="journal article" date="2021" name="Sci. Rep.">
        <title>The genome of the diatom Chaetoceros tenuissimus carries an ancient integrated fragment of an extant virus.</title>
        <authorList>
            <person name="Hongo Y."/>
            <person name="Kimura K."/>
            <person name="Takaki Y."/>
            <person name="Yoshida Y."/>
            <person name="Baba S."/>
            <person name="Kobayashi G."/>
            <person name="Nagasaki K."/>
            <person name="Hano T."/>
            <person name="Tomaru Y."/>
        </authorList>
    </citation>
    <scope>NUCLEOTIDE SEQUENCE [LARGE SCALE GENOMIC DNA]</scope>
    <source>
        <strain evidence="6 7">NIES-3715</strain>
    </source>
</reference>